<comment type="catalytic activity">
    <reaction evidence="7">
        <text>(6S)-5-methyl-5,6,7,8-tetrahydrofolate + NAD(+) = (6R)-5,10-methylene-5,6,7,8-tetrahydrofolate + NADH + H(+)</text>
        <dbReference type="Rhea" id="RHEA:19821"/>
        <dbReference type="ChEBI" id="CHEBI:15378"/>
        <dbReference type="ChEBI" id="CHEBI:15636"/>
        <dbReference type="ChEBI" id="CHEBI:18608"/>
        <dbReference type="ChEBI" id="CHEBI:57540"/>
        <dbReference type="ChEBI" id="CHEBI:57945"/>
        <dbReference type="EC" id="1.5.1.54"/>
    </reaction>
    <physiologicalReaction direction="right-to-left" evidence="7">
        <dbReference type="Rhea" id="RHEA:19823"/>
    </physiologicalReaction>
</comment>
<evidence type="ECO:0000256" key="3">
    <source>
        <dbReference type="ARBA" id="ARBA00006743"/>
    </source>
</evidence>
<dbReference type="PANTHER" id="PTHR45754:SF3">
    <property type="entry name" value="METHYLENETETRAHYDROFOLATE REDUCTASE (NADPH)"/>
    <property type="match status" value="1"/>
</dbReference>
<accession>A0ABM7PRA3</accession>
<evidence type="ECO:0000256" key="5">
    <source>
        <dbReference type="ARBA" id="ARBA00022827"/>
    </source>
</evidence>
<evidence type="ECO:0000256" key="2">
    <source>
        <dbReference type="ARBA" id="ARBA00004777"/>
    </source>
</evidence>
<dbReference type="SUPFAM" id="SSF51730">
    <property type="entry name" value="FAD-linked oxidoreductase"/>
    <property type="match status" value="1"/>
</dbReference>
<keyword evidence="4 8" id="KW-0285">Flavoprotein</keyword>
<evidence type="ECO:0000256" key="8">
    <source>
        <dbReference type="RuleBase" id="RU003862"/>
    </source>
</evidence>
<reference evidence="9 10" key="1">
    <citation type="journal article" date="2021" name="J. Biosci. Bioeng.">
        <title>Identification and characterization of a chc gene cluster responsible for the aromatization pathway of cyclohexanecarboxylate degradation in Sinomonas cyclohexanicum ATCC 51369.</title>
        <authorList>
            <person name="Yamamoto T."/>
            <person name="Hasegawa Y."/>
            <person name="Lau P.C.K."/>
            <person name="Iwaki H."/>
        </authorList>
    </citation>
    <scope>NUCLEOTIDE SEQUENCE [LARGE SCALE GENOMIC DNA]</scope>
    <source>
        <strain evidence="9 10">ATCC 51369</strain>
    </source>
</reference>
<organism evidence="9 10">
    <name type="scientific">Sinomonas cyclohexanicum</name>
    <name type="common">Corynebacterium cyclohexanicum</name>
    <dbReference type="NCBI Taxonomy" id="322009"/>
    <lineage>
        <taxon>Bacteria</taxon>
        <taxon>Bacillati</taxon>
        <taxon>Actinomycetota</taxon>
        <taxon>Actinomycetes</taxon>
        <taxon>Micrococcales</taxon>
        <taxon>Micrococcaceae</taxon>
        <taxon>Sinomonas</taxon>
    </lineage>
</organism>
<evidence type="ECO:0000313" key="10">
    <source>
        <dbReference type="Proteomes" id="UP001319861"/>
    </source>
</evidence>
<keyword evidence="10" id="KW-1185">Reference proteome</keyword>
<keyword evidence="6 8" id="KW-0560">Oxidoreductase</keyword>
<dbReference type="EMBL" id="AP024525">
    <property type="protein sequence ID" value="BCT74727.1"/>
    <property type="molecule type" value="Genomic_DNA"/>
</dbReference>
<dbReference type="PANTHER" id="PTHR45754">
    <property type="entry name" value="METHYLENETETRAHYDROFOLATE REDUCTASE"/>
    <property type="match status" value="1"/>
</dbReference>
<dbReference type="RefSeq" id="WP_229231487.1">
    <property type="nucleotide sequence ID" value="NZ_AP024525.1"/>
</dbReference>
<evidence type="ECO:0000256" key="6">
    <source>
        <dbReference type="ARBA" id="ARBA00023002"/>
    </source>
</evidence>
<proteinExistence type="inferred from homology"/>
<dbReference type="Gene3D" id="3.20.20.220">
    <property type="match status" value="1"/>
</dbReference>
<gene>
    <name evidence="9" type="ORF">SCMU_05690</name>
</gene>
<dbReference type="InterPro" id="IPR029041">
    <property type="entry name" value="FAD-linked_oxidoreductase-like"/>
</dbReference>
<evidence type="ECO:0000256" key="1">
    <source>
        <dbReference type="ARBA" id="ARBA00001974"/>
    </source>
</evidence>
<dbReference type="InterPro" id="IPR003171">
    <property type="entry name" value="Mehydrof_redctse-like"/>
</dbReference>
<evidence type="ECO:0000256" key="7">
    <source>
        <dbReference type="ARBA" id="ARBA00048628"/>
    </source>
</evidence>
<sequence length="284" mass="29603">MTVHPVQRETRPAADSGAARPGVRLPVRLEIVPTEDILPAVATTVPEGASLAVTCLPRHGIETTAEASVRLAGLGYRVVPHLAARGIADRARLARALRGFEAAGITEVFAVGGDTAQPAGPYADALQLMEDIADLSGGRLAIGVAGYPEGHPSHGAVELLDALLKKQHLASSVVTQMCFSAPVVGDYVSLLRAEGVDLPVWAGVTGPVGRARLISLATRIGVGPSLKFITRKGPLARRLLRADAYSSETLAQDLSAPRMGLAGIHLFTFNNLDLPPFALAGTGR</sequence>
<name>A0ABM7PRA3_SINCY</name>
<comment type="pathway">
    <text evidence="2 8">One-carbon metabolism; tetrahydrofolate interconversion.</text>
</comment>
<dbReference type="Pfam" id="PF02219">
    <property type="entry name" value="MTHFR"/>
    <property type="match status" value="1"/>
</dbReference>
<dbReference type="Proteomes" id="UP001319861">
    <property type="component" value="Chromosome"/>
</dbReference>
<evidence type="ECO:0000256" key="4">
    <source>
        <dbReference type="ARBA" id="ARBA00022630"/>
    </source>
</evidence>
<protein>
    <recommendedName>
        <fullName evidence="8">Methylenetetrahydrofolate reductase</fullName>
    </recommendedName>
</protein>
<comment type="similarity">
    <text evidence="3 8">Belongs to the methylenetetrahydrofolate reductase family.</text>
</comment>
<evidence type="ECO:0000313" key="9">
    <source>
        <dbReference type="EMBL" id="BCT74727.1"/>
    </source>
</evidence>
<comment type="cofactor">
    <cofactor evidence="1 8">
        <name>FAD</name>
        <dbReference type="ChEBI" id="CHEBI:57692"/>
    </cofactor>
</comment>
<keyword evidence="5 8" id="KW-0274">FAD</keyword>